<gene>
    <name evidence="3" type="primary">pap</name>
    <name evidence="3" type="ORF">KA717_10705</name>
</gene>
<dbReference type="InterPro" id="IPR022489">
    <property type="entry name" value="PolyP_AMP_Tfrase"/>
</dbReference>
<keyword evidence="1" id="KW-0175">Coiled coil</keyword>
<evidence type="ECO:0000313" key="3">
    <source>
        <dbReference type="EMBL" id="UXE63090.1"/>
    </source>
</evidence>
<dbReference type="KEGG" id="wna:KA717_10705"/>
<feature type="domain" description="Polyphosphate kinase-2-related" evidence="2">
    <location>
        <begin position="10"/>
        <end position="232"/>
    </location>
</feature>
<dbReference type="Pfam" id="PF03976">
    <property type="entry name" value="PPK2"/>
    <property type="match status" value="2"/>
</dbReference>
<dbReference type="SUPFAM" id="SSF52540">
    <property type="entry name" value="P-loop containing nucleoside triphosphate hydrolases"/>
    <property type="match status" value="2"/>
</dbReference>
<dbReference type="PANTHER" id="PTHR34383:SF3">
    <property type="entry name" value="POLYPHOSPHATE:AMP PHOSPHOTRANSFERASE"/>
    <property type="match status" value="1"/>
</dbReference>
<evidence type="ECO:0000256" key="1">
    <source>
        <dbReference type="SAM" id="Coils"/>
    </source>
</evidence>
<feature type="domain" description="Polyphosphate kinase-2-related" evidence="2">
    <location>
        <begin position="270"/>
        <end position="495"/>
    </location>
</feature>
<sequence length="497" mass="58776">MLDTLDLNLQLDKETYRSQIEDLMRQLRSLQQSCWEEKLPIIIVLEGWAAAGKGTLLKKIINYMDPRGFTVHPTFNATAQERLYPFLWRFWHKLPPRGSLGFFYHSWYTNVLEERLFNRVTTAKVPLYMRDINAFERQLVDDGTAIAKFWIHLSRKELKKRLNNYESDELESWRVRPEDWQQEKRYGEYCSLVEEMFAYTSTGHAPWILVEGDCERWARVKVLSQLVATIVQALDNLKIPNLEVQAVPAQTTLLPTEPNFLSKCDLDLSIEKEDYQQQLRELQVELRKLQVKIFQHKIPVVALFEGWDAAGKGGAIKRLTDTLDPRSYKVHAFAAPTKEEARYHYLWRFWRDIPKGGTIAIFDRSWYGRVMVERIEGFANEAEWRRAYKEINEFEAQLTTEGCVVMKFFLHISPEEQLQRFQEREKNSFKQYKLTEEDWRNREQWPLYDVAINQMIARTSTPAAPWTVVAANNKYYARIKIIQTVIDSVKAELKRRM</sequence>
<evidence type="ECO:0000259" key="2">
    <source>
        <dbReference type="Pfam" id="PF03976"/>
    </source>
</evidence>
<proteinExistence type="predicted"/>
<dbReference type="InterPro" id="IPR022488">
    <property type="entry name" value="PPK2-related"/>
</dbReference>
<dbReference type="Gene3D" id="3.40.50.300">
    <property type="entry name" value="P-loop containing nucleotide triphosphate hydrolases"/>
    <property type="match status" value="2"/>
</dbReference>
<dbReference type="PANTHER" id="PTHR34383">
    <property type="entry name" value="POLYPHOSPHATE:AMP PHOSPHOTRANSFERASE-RELATED"/>
    <property type="match status" value="1"/>
</dbReference>
<name>A0A977L2Y3_9CYAN</name>
<feature type="coiled-coil region" evidence="1">
    <location>
        <begin position="265"/>
        <end position="292"/>
    </location>
</feature>
<organism evidence="3">
    <name type="scientific">Woronichinia naegeliana WA131</name>
    <dbReference type="NCBI Taxonomy" id="2824559"/>
    <lineage>
        <taxon>Bacteria</taxon>
        <taxon>Bacillati</taxon>
        <taxon>Cyanobacteriota</taxon>
        <taxon>Cyanophyceae</taxon>
        <taxon>Synechococcales</taxon>
        <taxon>Coelosphaeriaceae</taxon>
        <taxon>Woronichinia</taxon>
    </lineage>
</organism>
<dbReference type="EMBL" id="CP073041">
    <property type="protein sequence ID" value="UXE63090.1"/>
    <property type="molecule type" value="Genomic_DNA"/>
</dbReference>
<dbReference type="GO" id="GO:0043751">
    <property type="term" value="F:polyphosphate:AMP phosphotransferase activity"/>
    <property type="evidence" value="ECO:0007669"/>
    <property type="project" value="InterPro"/>
</dbReference>
<reference evidence="3" key="1">
    <citation type="submission" date="2021-04" db="EMBL/GenBank/DDBJ databases">
        <title>Genome sequence of Woronichinia naegeliana from Washington state freshwater lake bloom.</title>
        <authorList>
            <person name="Dreher T.W."/>
        </authorList>
    </citation>
    <scope>NUCLEOTIDE SEQUENCE</scope>
    <source>
        <strain evidence="3">WA131</strain>
    </source>
</reference>
<dbReference type="NCBIfam" id="TIGR03708">
    <property type="entry name" value="poly_P_AMP_trns"/>
    <property type="match status" value="1"/>
</dbReference>
<dbReference type="InterPro" id="IPR027417">
    <property type="entry name" value="P-loop_NTPase"/>
</dbReference>
<dbReference type="Proteomes" id="UP001065613">
    <property type="component" value="Chromosome"/>
</dbReference>
<dbReference type="AlphaFoldDB" id="A0A977L2Y3"/>
<protein>
    <submittedName>
        <fullName evidence="3">Polyphosphate:AMP phosphotransferase</fullName>
    </submittedName>
</protein>
<dbReference type="GO" id="GO:0006797">
    <property type="term" value="P:polyphosphate metabolic process"/>
    <property type="evidence" value="ECO:0007669"/>
    <property type="project" value="InterPro"/>
</dbReference>
<accession>A0A977L2Y3</accession>